<dbReference type="RefSeq" id="WP_203223053.1">
    <property type="nucleotide sequence ID" value="NZ_JAETXL010000007.1"/>
</dbReference>
<gene>
    <name evidence="1" type="ORF">JMF97_20820</name>
</gene>
<protein>
    <submittedName>
        <fullName evidence="1">DUF4265 domain-containing protein</fullName>
    </submittedName>
</protein>
<dbReference type="Pfam" id="PF14085">
    <property type="entry name" value="DUF4265"/>
    <property type="match status" value="1"/>
</dbReference>
<dbReference type="EMBL" id="JAETXL010000007">
    <property type="protein sequence ID" value="MBL6278606.1"/>
    <property type="molecule type" value="Genomic_DNA"/>
</dbReference>
<organism evidence="1 2">
    <name type="scientific">Micromonospora fiedleri</name>
    <dbReference type="NCBI Taxonomy" id="1157498"/>
    <lineage>
        <taxon>Bacteria</taxon>
        <taxon>Bacillati</taxon>
        <taxon>Actinomycetota</taxon>
        <taxon>Actinomycetes</taxon>
        <taxon>Micromonosporales</taxon>
        <taxon>Micromonosporaceae</taxon>
        <taxon>Micromonospora</taxon>
    </lineage>
</organism>
<reference evidence="1 2" key="1">
    <citation type="submission" date="2021-01" db="EMBL/GenBank/DDBJ databases">
        <title>Genome sequencing of Micromonospora fiedleri MG-37.</title>
        <authorList>
            <person name="Moreland P.E.J."/>
            <person name="Stach J.E.M."/>
        </authorList>
    </citation>
    <scope>NUCLEOTIDE SEQUENCE [LARGE SCALE GENOMIC DNA]</scope>
    <source>
        <strain evidence="1 2">MG-37</strain>
    </source>
</reference>
<evidence type="ECO:0000313" key="2">
    <source>
        <dbReference type="Proteomes" id="UP000661193"/>
    </source>
</evidence>
<name>A0ABS1UQH6_9ACTN</name>
<keyword evidence="2" id="KW-1185">Reference proteome</keyword>
<evidence type="ECO:0000313" key="1">
    <source>
        <dbReference type="EMBL" id="MBL6278606.1"/>
    </source>
</evidence>
<sequence length="148" mass="16308">MVDLTYSGLPGQLEQVWLNPLGDHFRVACIPFCAYGLAYLDEVVLDPDGVFVREVVGLSGNRVLRALVHERREGCDVNPDSVCESLTAIASNLGIGMEMHGDRFLAFDVPRGADVRSLVDAMASWASRKALHYEWSDVRSFAYSRSSG</sequence>
<dbReference type="InterPro" id="IPR025361">
    <property type="entry name" value="DUF4265"/>
</dbReference>
<proteinExistence type="predicted"/>
<comment type="caution">
    <text evidence="1">The sequence shown here is derived from an EMBL/GenBank/DDBJ whole genome shotgun (WGS) entry which is preliminary data.</text>
</comment>
<dbReference type="Proteomes" id="UP000661193">
    <property type="component" value="Unassembled WGS sequence"/>
</dbReference>
<accession>A0ABS1UQH6</accession>